<evidence type="ECO:0000256" key="4">
    <source>
        <dbReference type="ARBA" id="ARBA00022840"/>
    </source>
</evidence>
<gene>
    <name evidence="7" type="ORF">CHS0354_022579</name>
</gene>
<dbReference type="GO" id="GO:0005524">
    <property type="term" value="F:ATP binding"/>
    <property type="evidence" value="ECO:0007669"/>
    <property type="project" value="UniProtKB-KW"/>
</dbReference>
<dbReference type="GO" id="GO:0005737">
    <property type="term" value="C:cytoplasm"/>
    <property type="evidence" value="ECO:0007669"/>
    <property type="project" value="UniProtKB-SubCell"/>
</dbReference>
<sequence length="245" mass="28247">MNDISGNESIKELEMAVGSLQKEKDGLQQALEDAKQNLNATKVSEQRRKRLQELELQITDLRKKMVEQSKMLKMKDQTDKQVTNLNQEIQSLKQHRVRLMKQMKEESDAFRKLKQEKDKEVMQLQQKDRKRQVEISKLQRENQKTQNILKLKSEEAAAANRRLKEALAKQKCVQEERSKKFEKADNTNIGNRVRKAVGPKVQEKLIKDVMMLLHSVAHAINTSTPVVEAKTTAGSIFSIVKQSIS</sequence>
<evidence type="ECO:0000313" key="8">
    <source>
        <dbReference type="Proteomes" id="UP001195483"/>
    </source>
</evidence>
<reference evidence="7" key="1">
    <citation type="journal article" date="2021" name="Genome Biol. Evol.">
        <title>A High-Quality Reference Genome for a Parasitic Bivalve with Doubly Uniparental Inheritance (Bivalvia: Unionida).</title>
        <authorList>
            <person name="Smith C.H."/>
        </authorList>
    </citation>
    <scope>NUCLEOTIDE SEQUENCE</scope>
    <source>
        <strain evidence="7">CHS0354</strain>
    </source>
</reference>
<proteinExistence type="predicted"/>
<evidence type="ECO:0000256" key="5">
    <source>
        <dbReference type="ARBA" id="ARBA00023054"/>
    </source>
</evidence>
<dbReference type="GO" id="GO:0003777">
    <property type="term" value="F:microtubule motor activity"/>
    <property type="evidence" value="ECO:0007669"/>
    <property type="project" value="InterPro"/>
</dbReference>
<dbReference type="GO" id="GO:0007052">
    <property type="term" value="P:mitotic spindle organization"/>
    <property type="evidence" value="ECO:0007669"/>
    <property type="project" value="TreeGrafter"/>
</dbReference>
<evidence type="ECO:0000256" key="2">
    <source>
        <dbReference type="ARBA" id="ARBA00022490"/>
    </source>
</evidence>
<dbReference type="PANTHER" id="PTHR47969:SF15">
    <property type="entry name" value="CHROMOSOME-ASSOCIATED KINESIN KIF4A-RELATED"/>
    <property type="match status" value="1"/>
</dbReference>
<keyword evidence="3" id="KW-0547">Nucleotide-binding</keyword>
<dbReference type="EMBL" id="JAEAOA010001368">
    <property type="protein sequence ID" value="KAK3592334.1"/>
    <property type="molecule type" value="Genomic_DNA"/>
</dbReference>
<keyword evidence="4" id="KW-0067">ATP-binding</keyword>
<keyword evidence="2" id="KW-0963">Cytoplasm</keyword>
<evidence type="ECO:0000256" key="1">
    <source>
        <dbReference type="ARBA" id="ARBA00004496"/>
    </source>
</evidence>
<comment type="subcellular location">
    <subcellularLocation>
        <location evidence="1">Cytoplasm</location>
    </subcellularLocation>
</comment>
<reference evidence="7" key="3">
    <citation type="submission" date="2023-05" db="EMBL/GenBank/DDBJ databases">
        <authorList>
            <person name="Smith C.H."/>
        </authorList>
    </citation>
    <scope>NUCLEOTIDE SEQUENCE</scope>
    <source>
        <strain evidence="7">CHS0354</strain>
        <tissue evidence="7">Mantle</tissue>
    </source>
</reference>
<reference evidence="7" key="2">
    <citation type="journal article" date="2021" name="Genome Biol. Evol.">
        <title>Developing a high-quality reference genome for a parasitic bivalve with doubly uniparental inheritance (Bivalvia: Unionida).</title>
        <authorList>
            <person name="Smith C.H."/>
        </authorList>
    </citation>
    <scope>NUCLEOTIDE SEQUENCE</scope>
    <source>
        <strain evidence="7">CHS0354</strain>
        <tissue evidence="7">Mantle</tissue>
    </source>
</reference>
<name>A0AAE0VW96_9BIVA</name>
<dbReference type="GO" id="GO:0005875">
    <property type="term" value="C:microtubule associated complex"/>
    <property type="evidence" value="ECO:0007669"/>
    <property type="project" value="TreeGrafter"/>
</dbReference>
<evidence type="ECO:0000256" key="3">
    <source>
        <dbReference type="ARBA" id="ARBA00022741"/>
    </source>
</evidence>
<evidence type="ECO:0000256" key="6">
    <source>
        <dbReference type="SAM" id="Coils"/>
    </source>
</evidence>
<evidence type="ECO:0000313" key="7">
    <source>
        <dbReference type="EMBL" id="KAK3592334.1"/>
    </source>
</evidence>
<dbReference type="Pfam" id="PF25764">
    <property type="entry name" value="KIF21A_4th"/>
    <property type="match status" value="1"/>
</dbReference>
<dbReference type="PANTHER" id="PTHR47969">
    <property type="entry name" value="CHROMOSOME-ASSOCIATED KINESIN KIF4A-RELATED"/>
    <property type="match status" value="1"/>
</dbReference>
<comment type="caution">
    <text evidence="7">The sequence shown here is derived from an EMBL/GenBank/DDBJ whole genome shotgun (WGS) entry which is preliminary data.</text>
</comment>
<dbReference type="GO" id="GO:0007018">
    <property type="term" value="P:microtubule-based movement"/>
    <property type="evidence" value="ECO:0007669"/>
    <property type="project" value="InterPro"/>
</dbReference>
<dbReference type="AlphaFoldDB" id="A0AAE0VW96"/>
<organism evidence="7 8">
    <name type="scientific">Potamilus streckersoni</name>
    <dbReference type="NCBI Taxonomy" id="2493646"/>
    <lineage>
        <taxon>Eukaryota</taxon>
        <taxon>Metazoa</taxon>
        <taxon>Spiralia</taxon>
        <taxon>Lophotrochozoa</taxon>
        <taxon>Mollusca</taxon>
        <taxon>Bivalvia</taxon>
        <taxon>Autobranchia</taxon>
        <taxon>Heteroconchia</taxon>
        <taxon>Palaeoheterodonta</taxon>
        <taxon>Unionida</taxon>
        <taxon>Unionoidea</taxon>
        <taxon>Unionidae</taxon>
        <taxon>Ambleminae</taxon>
        <taxon>Lampsilini</taxon>
        <taxon>Potamilus</taxon>
    </lineage>
</organism>
<keyword evidence="8" id="KW-1185">Reference proteome</keyword>
<protein>
    <submittedName>
        <fullName evidence="7">Uncharacterized protein</fullName>
    </submittedName>
</protein>
<dbReference type="Proteomes" id="UP001195483">
    <property type="component" value="Unassembled WGS sequence"/>
</dbReference>
<accession>A0AAE0VW96</accession>
<dbReference type="InterPro" id="IPR027640">
    <property type="entry name" value="Kinesin-like_fam"/>
</dbReference>
<dbReference type="GO" id="GO:0051231">
    <property type="term" value="P:spindle elongation"/>
    <property type="evidence" value="ECO:0007669"/>
    <property type="project" value="TreeGrafter"/>
</dbReference>
<feature type="coiled-coil region" evidence="6">
    <location>
        <begin position="10"/>
        <end position="176"/>
    </location>
</feature>
<keyword evidence="5 6" id="KW-0175">Coiled coil</keyword>